<sequence>MFHIGFLIKLSITVLAFVLGTNWLLSSFVLDFMRDWTQVALNQQSNVSSVRKEKESAHYRNFLIPLGFPLTTGLSLSLGYKSRNGNVCDIWNAVMEVGEGQNTIQLYNENGQLEKFSLSRLNGLVKKILQLEGIEKCRRIGITVPINTIQGFVLTIAGMVRSVTHSAPIQMLSSVPRSKIDGLDIIVIPTWKSYTRLNGSENWYSKILILEKQPMIENMPANVIFWDDLVNGSLTDSKFDYTCPEDMSDDKKDLMYVTSPQNQTNRFSQMNLVSTVASCIKGFPVDHSLSEKDNLLVGAQQSKPLESLSIWPKLFAVLLHGGSVSFLKVTDTNLNNLDGVTLASLSRQEIEVLHREILSNNTSIFDRIKKKWAETLFSEGIFTQFAKKKISSIKNMRCIYVVNELLNADIISSLDSSKIESYDTATVGNVLSSKLLGDIRSEFGCRVIQELVCPYMLMGIISGTNYYDYRVFPENVDKLLACFGTLETNLEAKMVEVISKKELDVTKRQGMLCIRGYSIGKPLDEERLNHALQLSDTVGGADGWMPLIGVFSLFGTDGCLYIYK</sequence>
<organism evidence="2 3">
    <name type="scientific">Candida glabrata</name>
    <name type="common">Yeast</name>
    <name type="synonym">Torulopsis glabrata</name>
    <dbReference type="NCBI Taxonomy" id="5478"/>
    <lineage>
        <taxon>Eukaryota</taxon>
        <taxon>Fungi</taxon>
        <taxon>Dikarya</taxon>
        <taxon>Ascomycota</taxon>
        <taxon>Saccharomycotina</taxon>
        <taxon>Saccharomycetes</taxon>
        <taxon>Saccharomycetales</taxon>
        <taxon>Saccharomycetaceae</taxon>
        <taxon>Nakaseomyces</taxon>
    </lineage>
</organism>
<dbReference type="Proteomes" id="UP000054886">
    <property type="component" value="Unassembled WGS sequence"/>
</dbReference>
<dbReference type="AlphaFoldDB" id="A0A0W0DW40"/>
<keyword evidence="1" id="KW-0812">Transmembrane</keyword>
<dbReference type="EMBL" id="LLZZ01000158">
    <property type="protein sequence ID" value="KTA97621.1"/>
    <property type="molecule type" value="Genomic_DNA"/>
</dbReference>
<gene>
    <name evidence="2" type="ORF">AO440_002804</name>
</gene>
<accession>A0A0W0DW40</accession>
<reference evidence="2 3" key="1">
    <citation type="submission" date="2015-10" db="EMBL/GenBank/DDBJ databases">
        <title>Draft genomes sequences of Candida glabrata isolates 1A, 1B, 2A, 2B, 3A and 3B.</title>
        <authorList>
            <person name="Haavelsrud O.E."/>
            <person name="Gaustad P."/>
        </authorList>
    </citation>
    <scope>NUCLEOTIDE SEQUENCE [LARGE SCALE GENOMIC DNA]</scope>
    <source>
        <strain evidence="2">910700640</strain>
    </source>
</reference>
<name>A0A0W0DW40_CANGB</name>
<feature type="transmembrane region" description="Helical" evidence="1">
    <location>
        <begin position="6"/>
        <end position="25"/>
    </location>
</feature>
<protein>
    <submittedName>
        <fullName evidence="2">Uncharacterized protein</fullName>
    </submittedName>
</protein>
<proteinExistence type="predicted"/>
<dbReference type="VEuPathDB" id="FungiDB:CAGL0J00297g"/>
<evidence type="ECO:0000256" key="1">
    <source>
        <dbReference type="SAM" id="Phobius"/>
    </source>
</evidence>
<dbReference type="VEuPathDB" id="FungiDB:GVI51_J00187"/>
<dbReference type="VEuPathDB" id="FungiDB:B1J91_J00297g"/>
<dbReference type="VEuPathDB" id="FungiDB:GWK60_J00187"/>
<keyword evidence="1" id="KW-0472">Membrane</keyword>
<evidence type="ECO:0000313" key="3">
    <source>
        <dbReference type="Proteomes" id="UP000054886"/>
    </source>
</evidence>
<comment type="caution">
    <text evidence="2">The sequence shown here is derived from an EMBL/GenBank/DDBJ whole genome shotgun (WGS) entry which is preliminary data.</text>
</comment>
<evidence type="ECO:0000313" key="2">
    <source>
        <dbReference type="EMBL" id="KTA97621.1"/>
    </source>
</evidence>
<keyword evidence="1" id="KW-1133">Transmembrane helix</keyword>